<proteinExistence type="predicted"/>
<dbReference type="EMBL" id="MCOG01000327">
    <property type="protein sequence ID" value="ORY17369.1"/>
    <property type="molecule type" value="Genomic_DNA"/>
</dbReference>
<comment type="caution">
    <text evidence="2">The sequence shown here is derived from an EMBL/GenBank/DDBJ whole genome shotgun (WGS) entry which is preliminary data.</text>
</comment>
<reference evidence="2 3" key="1">
    <citation type="submission" date="2016-08" db="EMBL/GenBank/DDBJ databases">
        <title>A Parts List for Fungal Cellulosomes Revealed by Comparative Genomics.</title>
        <authorList>
            <consortium name="DOE Joint Genome Institute"/>
            <person name="Haitjema C.H."/>
            <person name="Gilmore S.P."/>
            <person name="Henske J.K."/>
            <person name="Solomon K.V."/>
            <person name="De Groot R."/>
            <person name="Kuo A."/>
            <person name="Mondo S.J."/>
            <person name="Salamov A.A."/>
            <person name="Labutti K."/>
            <person name="Zhao Z."/>
            <person name="Chiniquy J."/>
            <person name="Barry K."/>
            <person name="Brewer H.M."/>
            <person name="Purvine S.O."/>
            <person name="Wright A.T."/>
            <person name="Boxma B."/>
            <person name="Van Alen T."/>
            <person name="Hackstein J.H."/>
            <person name="Baker S.E."/>
            <person name="Grigoriev I.V."/>
            <person name="O'Malley M.A."/>
        </authorList>
    </citation>
    <scope>NUCLEOTIDE SEQUENCE [LARGE SCALE GENOMIC DNA]</scope>
    <source>
        <strain evidence="2 3">G1</strain>
    </source>
</reference>
<dbReference type="Proteomes" id="UP000193920">
    <property type="component" value="Unassembled WGS sequence"/>
</dbReference>
<evidence type="ECO:0000313" key="2">
    <source>
        <dbReference type="EMBL" id="ORY17369.1"/>
    </source>
</evidence>
<name>A0A1Y2A4D2_9FUNG</name>
<accession>A0A1Y2A4D2</accession>
<keyword evidence="3" id="KW-1185">Reference proteome</keyword>
<evidence type="ECO:0000256" key="1">
    <source>
        <dbReference type="SAM" id="Coils"/>
    </source>
</evidence>
<dbReference type="AlphaFoldDB" id="A0A1Y2A4D2"/>
<feature type="coiled-coil region" evidence="1">
    <location>
        <begin position="92"/>
        <end position="181"/>
    </location>
</feature>
<protein>
    <submittedName>
        <fullName evidence="2">Uncharacterized protein</fullName>
    </submittedName>
</protein>
<keyword evidence="1" id="KW-0175">Coiled coil</keyword>
<sequence length="254" mass="30119">MNNSNYNNNNRNSFTNLYKENGQYRRESEFKKEIDKVVQKINQGSKLKNEIAVLEKFCEDEVEIFREKVNEIFKKWVSEVQIIHESKIKDIISAEDEEVKTLQEKLDQLLNSLPNVQEKVRKNYEHQRKEFEEKIKKCKEESTITLQIPEMVSKEQVDGVLANLLEELNEIKEKVKKDSNKVDKHIESALKQIQFIYTVNIKVLISSMKNEFHIDLEDIASQYNEKEIQIREDYEAEKTVLTKMIDEVISNNEE</sequence>
<gene>
    <name evidence="2" type="ORF">LY90DRAFT_517602</name>
</gene>
<organism evidence="2 3">
    <name type="scientific">Neocallimastix californiae</name>
    <dbReference type="NCBI Taxonomy" id="1754190"/>
    <lineage>
        <taxon>Eukaryota</taxon>
        <taxon>Fungi</taxon>
        <taxon>Fungi incertae sedis</taxon>
        <taxon>Chytridiomycota</taxon>
        <taxon>Chytridiomycota incertae sedis</taxon>
        <taxon>Neocallimastigomycetes</taxon>
        <taxon>Neocallimastigales</taxon>
        <taxon>Neocallimastigaceae</taxon>
        <taxon>Neocallimastix</taxon>
    </lineage>
</organism>
<evidence type="ECO:0000313" key="3">
    <source>
        <dbReference type="Proteomes" id="UP000193920"/>
    </source>
</evidence>